<dbReference type="Proteomes" id="UP000250235">
    <property type="component" value="Unassembled WGS sequence"/>
</dbReference>
<name>A0A2Z6ZRN7_9LAMI</name>
<reference evidence="1 2" key="1">
    <citation type="journal article" date="2015" name="Proc. Natl. Acad. Sci. U.S.A.">
        <title>The resurrection genome of Boea hygrometrica: A blueprint for survival of dehydration.</title>
        <authorList>
            <person name="Xiao L."/>
            <person name="Yang G."/>
            <person name="Zhang L."/>
            <person name="Yang X."/>
            <person name="Zhao S."/>
            <person name="Ji Z."/>
            <person name="Zhou Q."/>
            <person name="Hu M."/>
            <person name="Wang Y."/>
            <person name="Chen M."/>
            <person name="Xu Y."/>
            <person name="Jin H."/>
            <person name="Xiao X."/>
            <person name="Hu G."/>
            <person name="Bao F."/>
            <person name="Hu Y."/>
            <person name="Wan P."/>
            <person name="Li L."/>
            <person name="Deng X."/>
            <person name="Kuang T."/>
            <person name="Xiang C."/>
            <person name="Zhu J.K."/>
            <person name="Oliver M.J."/>
            <person name="He Y."/>
        </authorList>
    </citation>
    <scope>NUCLEOTIDE SEQUENCE [LARGE SCALE GENOMIC DNA]</scope>
    <source>
        <strain evidence="2">cv. XS01</strain>
    </source>
</reference>
<evidence type="ECO:0000313" key="1">
    <source>
        <dbReference type="EMBL" id="KZT75804.1"/>
    </source>
</evidence>
<keyword evidence="2" id="KW-1185">Reference proteome</keyword>
<evidence type="ECO:0000313" key="2">
    <source>
        <dbReference type="Proteomes" id="UP000250235"/>
    </source>
</evidence>
<protein>
    <submittedName>
        <fullName evidence="1">Uncharacterized protein</fullName>
    </submittedName>
</protein>
<dbReference type="EMBL" id="KV190022">
    <property type="protein sequence ID" value="KZT75804.1"/>
    <property type="molecule type" value="Genomic_DNA"/>
</dbReference>
<dbReference type="AlphaFoldDB" id="A0A2Z6ZRN7"/>
<proteinExistence type="predicted"/>
<sequence length="51" mass="5514">MVARDLRATLHRAWRGVAHAAAAIFRGGGGRRPAAAPAPLLRSRDGWSDFF</sequence>
<organism evidence="1 2">
    <name type="scientific">Dorcoceras hygrometricum</name>
    <dbReference type="NCBI Taxonomy" id="472368"/>
    <lineage>
        <taxon>Eukaryota</taxon>
        <taxon>Viridiplantae</taxon>
        <taxon>Streptophyta</taxon>
        <taxon>Embryophyta</taxon>
        <taxon>Tracheophyta</taxon>
        <taxon>Spermatophyta</taxon>
        <taxon>Magnoliopsida</taxon>
        <taxon>eudicotyledons</taxon>
        <taxon>Gunneridae</taxon>
        <taxon>Pentapetalae</taxon>
        <taxon>asterids</taxon>
        <taxon>lamiids</taxon>
        <taxon>Lamiales</taxon>
        <taxon>Gesneriaceae</taxon>
        <taxon>Didymocarpoideae</taxon>
        <taxon>Trichosporeae</taxon>
        <taxon>Loxocarpinae</taxon>
        <taxon>Dorcoceras</taxon>
    </lineage>
</organism>
<gene>
    <name evidence="1" type="ORF">F511_47170</name>
</gene>
<accession>A0A2Z6ZRN7</accession>